<feature type="domain" description="3'-5' exonuclease" evidence="9">
    <location>
        <begin position="26"/>
        <end position="212"/>
    </location>
</feature>
<dbReference type="SUPFAM" id="SSF56672">
    <property type="entry name" value="DNA/RNA polymerases"/>
    <property type="match status" value="1"/>
</dbReference>
<dbReference type="Gene3D" id="3.30.420.10">
    <property type="entry name" value="Ribonuclease H-like superfamily/Ribonuclease H"/>
    <property type="match status" value="1"/>
</dbReference>
<dbReference type="InterPro" id="IPR002562">
    <property type="entry name" value="3'-5'_exonuclease_dom"/>
</dbReference>
<dbReference type="Pfam" id="PF01612">
    <property type="entry name" value="DNA_pol_A_exo1"/>
    <property type="match status" value="1"/>
</dbReference>
<name>A0A240F7D8_9VIRU</name>
<dbReference type="PANTHER" id="PTHR10133">
    <property type="entry name" value="DNA POLYMERASE I"/>
    <property type="match status" value="1"/>
</dbReference>
<evidence type="ECO:0000256" key="6">
    <source>
        <dbReference type="ARBA" id="ARBA00022932"/>
    </source>
</evidence>
<dbReference type="Gene3D" id="1.10.150.20">
    <property type="entry name" value="5' to 3' exonuclease, C-terminal subdomain"/>
    <property type="match status" value="1"/>
</dbReference>
<keyword evidence="3" id="KW-0808">Transferase</keyword>
<evidence type="ECO:0000256" key="4">
    <source>
        <dbReference type="ARBA" id="ARBA00022695"/>
    </source>
</evidence>
<reference evidence="11" key="1">
    <citation type="journal article" date="2017" name="ISME J.">
        <title>Novel chaperonins are prevalent in the virioplankton and demonstrate links to viral biology and ecology.</title>
        <authorList>
            <person name="Marine R.L."/>
            <person name="Nasko D.J."/>
            <person name="Wray J."/>
            <person name="Polson S.W."/>
            <person name="Wommack K.E."/>
        </authorList>
    </citation>
    <scope>NUCLEOTIDE SEQUENCE</scope>
</reference>
<keyword evidence="4" id="KW-0548">Nucleotidyltransferase</keyword>
<dbReference type="InterPro" id="IPR002298">
    <property type="entry name" value="DNA_polymerase_A"/>
</dbReference>
<dbReference type="SMART" id="SM00482">
    <property type="entry name" value="POLAc"/>
    <property type="match status" value="1"/>
</dbReference>
<evidence type="ECO:0000259" key="9">
    <source>
        <dbReference type="SMART" id="SM00474"/>
    </source>
</evidence>
<feature type="domain" description="DNA-directed DNA polymerase family A palm" evidence="10">
    <location>
        <begin position="380"/>
        <end position="599"/>
    </location>
</feature>
<dbReference type="GO" id="GO:0003677">
    <property type="term" value="F:DNA binding"/>
    <property type="evidence" value="ECO:0007669"/>
    <property type="project" value="UniProtKB-KW"/>
</dbReference>
<keyword evidence="5" id="KW-0235">DNA replication</keyword>
<evidence type="ECO:0000256" key="7">
    <source>
        <dbReference type="ARBA" id="ARBA00023125"/>
    </source>
</evidence>
<dbReference type="Pfam" id="PF00476">
    <property type="entry name" value="DNA_pol_A"/>
    <property type="match status" value="1"/>
</dbReference>
<dbReference type="GO" id="GO:0006302">
    <property type="term" value="P:double-strand break repair"/>
    <property type="evidence" value="ECO:0007669"/>
    <property type="project" value="TreeGrafter"/>
</dbReference>
<dbReference type="GO" id="GO:0003887">
    <property type="term" value="F:DNA-directed DNA polymerase activity"/>
    <property type="evidence" value="ECO:0007669"/>
    <property type="project" value="UniProtKB-KW"/>
</dbReference>
<dbReference type="InterPro" id="IPR019760">
    <property type="entry name" value="DNA-dir_DNA_pol_A_CS"/>
</dbReference>
<dbReference type="InterPro" id="IPR036397">
    <property type="entry name" value="RNaseH_sf"/>
</dbReference>
<dbReference type="SUPFAM" id="SSF53098">
    <property type="entry name" value="Ribonuclease H-like"/>
    <property type="match status" value="1"/>
</dbReference>
<dbReference type="EC" id="2.7.7.7" evidence="2"/>
<evidence type="ECO:0000259" key="10">
    <source>
        <dbReference type="SMART" id="SM00482"/>
    </source>
</evidence>
<comment type="catalytic activity">
    <reaction evidence="8">
        <text>DNA(n) + a 2'-deoxyribonucleoside 5'-triphosphate = DNA(n+1) + diphosphate</text>
        <dbReference type="Rhea" id="RHEA:22508"/>
        <dbReference type="Rhea" id="RHEA-COMP:17339"/>
        <dbReference type="Rhea" id="RHEA-COMP:17340"/>
        <dbReference type="ChEBI" id="CHEBI:33019"/>
        <dbReference type="ChEBI" id="CHEBI:61560"/>
        <dbReference type="ChEBI" id="CHEBI:173112"/>
        <dbReference type="EC" id="2.7.7.7"/>
    </reaction>
</comment>
<protein>
    <recommendedName>
        <fullName evidence="2">DNA-directed DNA polymerase</fullName>
        <ecNumber evidence="2">2.7.7.7</ecNumber>
    </recommendedName>
</protein>
<proteinExistence type="inferred from homology"/>
<dbReference type="EMBL" id="KU595546">
    <property type="protein sequence ID" value="AQM32712.1"/>
    <property type="molecule type" value="Genomic_DNA"/>
</dbReference>
<dbReference type="Gene3D" id="1.20.1060.10">
    <property type="entry name" value="Taq DNA Polymerase, Chain T, domain 4"/>
    <property type="match status" value="1"/>
</dbReference>
<dbReference type="InterPro" id="IPR001098">
    <property type="entry name" value="DNA-dir_DNA_pol_A_palm_dom"/>
</dbReference>
<organism evidence="11">
    <name type="scientific">uncultured virus</name>
    <dbReference type="NCBI Taxonomy" id="340016"/>
    <lineage>
        <taxon>Viruses</taxon>
        <taxon>environmental samples</taxon>
    </lineage>
</organism>
<evidence type="ECO:0000313" key="11">
    <source>
        <dbReference type="EMBL" id="AQM32712.1"/>
    </source>
</evidence>
<dbReference type="GO" id="GO:0006261">
    <property type="term" value="P:DNA-templated DNA replication"/>
    <property type="evidence" value="ECO:0007669"/>
    <property type="project" value="InterPro"/>
</dbReference>
<dbReference type="SMART" id="SM00474">
    <property type="entry name" value="35EXOc"/>
    <property type="match status" value="1"/>
</dbReference>
<dbReference type="PROSITE" id="PS00447">
    <property type="entry name" value="DNA_POLYMERASE_A"/>
    <property type="match status" value="1"/>
</dbReference>
<sequence length="632" mass="70807">MAKESSQITFLHRLDLDTIEKDWVPPEVFPDLRNSQSIAIDLETNDPNLTTLGPGWARGDGFIVGVAIAAGDFVGYYPIAHEGGGNIPQKKVMKWLADQLATPNIPKVMHNATYDAGWLRWAGVKIQGTIIDTMVAAPLLNENRFSYSLNNLAKDYLDERKNEKTLRAAAADHGFDPKAEMWRLNSRFVGAYAEKDAELTLKLWNTMKVEIKKQSLMDVFKLETSLIPVLLDMRERGVKVNIDGAEAAKKKLIGLKKDLVSDIKHETGVDVEPWVAKSVAAVFDHHGLYYNKTENNGQPSFTKAFLQASPHPVAAKILRLRELDKASNTFIDNILKFAHNGRIHCEFHQLRSDDGGTVTGRFSSSNPNLQQIPARDPEIKAMIRGLFIPDEGCKWGSFDYSSQEPRLLVHYCASLPEDQRHPIIDSVVAEYHKGDADFHQMVADLASITRKQAKTVNLGIMYGMGVGKLAHTMDISPEEAKSLLAKYREKVPFVKGLADFVSQRASINGQIRTMSGRLCRFDMWEPKTFGYNKPMKREEAEKEYGHILKRAFTYKALNKLIQGSAADQTKVAMAECYKEGLVPLLTVHDELCFNVESKEQASRITEIMETSTELKVPSKVDQELGNNWGEVG</sequence>
<comment type="similarity">
    <text evidence="1">Belongs to the DNA polymerase type-A family.</text>
</comment>
<dbReference type="Gene3D" id="3.30.70.370">
    <property type="match status" value="1"/>
</dbReference>
<evidence type="ECO:0000256" key="2">
    <source>
        <dbReference type="ARBA" id="ARBA00012417"/>
    </source>
</evidence>
<dbReference type="InterPro" id="IPR043502">
    <property type="entry name" value="DNA/RNA_pol_sf"/>
</dbReference>
<evidence type="ECO:0000256" key="1">
    <source>
        <dbReference type="ARBA" id="ARBA00007705"/>
    </source>
</evidence>
<accession>A0A240F7D8</accession>
<keyword evidence="7" id="KW-0238">DNA-binding</keyword>
<evidence type="ECO:0000256" key="5">
    <source>
        <dbReference type="ARBA" id="ARBA00022705"/>
    </source>
</evidence>
<keyword evidence="6" id="KW-0239">DNA-directed DNA polymerase</keyword>
<dbReference type="GO" id="GO:0008408">
    <property type="term" value="F:3'-5' exonuclease activity"/>
    <property type="evidence" value="ECO:0007669"/>
    <property type="project" value="InterPro"/>
</dbReference>
<dbReference type="PRINTS" id="PR00868">
    <property type="entry name" value="DNAPOLI"/>
</dbReference>
<evidence type="ECO:0000256" key="3">
    <source>
        <dbReference type="ARBA" id="ARBA00022679"/>
    </source>
</evidence>
<gene>
    <name evidence="11" type="primary">POLA</name>
</gene>
<dbReference type="InterPro" id="IPR012337">
    <property type="entry name" value="RNaseH-like_sf"/>
</dbReference>
<evidence type="ECO:0000256" key="8">
    <source>
        <dbReference type="ARBA" id="ARBA00049244"/>
    </source>
</evidence>
<dbReference type="PANTHER" id="PTHR10133:SF27">
    <property type="entry name" value="DNA POLYMERASE NU"/>
    <property type="match status" value="1"/>
</dbReference>